<dbReference type="SUPFAM" id="SSF81901">
    <property type="entry name" value="HCP-like"/>
    <property type="match status" value="1"/>
</dbReference>
<dbReference type="EMBL" id="JACOIK010000009">
    <property type="protein sequence ID" value="MBD1433913.1"/>
    <property type="molecule type" value="Genomic_DNA"/>
</dbReference>
<comment type="caution">
    <text evidence="3">The sequence shown here is derived from an EMBL/GenBank/DDBJ whole genome shotgun (WGS) entry which is preliminary data.</text>
</comment>
<feature type="region of interest" description="Disordered" evidence="2">
    <location>
        <begin position="171"/>
        <end position="192"/>
    </location>
</feature>
<dbReference type="Proteomes" id="UP000602759">
    <property type="component" value="Unassembled WGS sequence"/>
</dbReference>
<dbReference type="InterPro" id="IPR006597">
    <property type="entry name" value="Sel1-like"/>
</dbReference>
<gene>
    <name evidence="3" type="ORF">H8B06_13830</name>
</gene>
<dbReference type="RefSeq" id="WP_190994856.1">
    <property type="nucleotide sequence ID" value="NZ_JACOIK010000009.1"/>
</dbReference>
<proteinExistence type="predicted"/>
<evidence type="ECO:0000313" key="4">
    <source>
        <dbReference type="Proteomes" id="UP000602759"/>
    </source>
</evidence>
<dbReference type="SMART" id="SM00671">
    <property type="entry name" value="SEL1"/>
    <property type="match status" value="4"/>
</dbReference>
<feature type="compositionally biased region" description="Basic and acidic residues" evidence="2">
    <location>
        <begin position="77"/>
        <end position="90"/>
    </location>
</feature>
<keyword evidence="1" id="KW-0175">Coiled coil</keyword>
<dbReference type="PANTHER" id="PTHR43628:SF1">
    <property type="entry name" value="CHITIN SYNTHASE REGULATORY FACTOR 2-RELATED"/>
    <property type="match status" value="1"/>
</dbReference>
<organism evidence="3 4">
    <name type="scientific">Sphingobacterium micropteri</name>
    <dbReference type="NCBI Taxonomy" id="2763501"/>
    <lineage>
        <taxon>Bacteria</taxon>
        <taxon>Pseudomonadati</taxon>
        <taxon>Bacteroidota</taxon>
        <taxon>Sphingobacteriia</taxon>
        <taxon>Sphingobacteriales</taxon>
        <taxon>Sphingobacteriaceae</taxon>
        <taxon>Sphingobacterium</taxon>
    </lineage>
</organism>
<accession>A0ABR7YRE0</accession>
<evidence type="ECO:0000256" key="1">
    <source>
        <dbReference type="SAM" id="Coils"/>
    </source>
</evidence>
<dbReference type="Gene3D" id="1.25.40.10">
    <property type="entry name" value="Tetratricopeptide repeat domain"/>
    <property type="match status" value="1"/>
</dbReference>
<protein>
    <submittedName>
        <fullName evidence="3">Sel1 repeat family protein</fullName>
    </submittedName>
</protein>
<reference evidence="3 4" key="1">
    <citation type="submission" date="2020-08" db="EMBL/GenBank/DDBJ databases">
        <title>Sphingobacterium sp. DN00404 isolated from aquaculture water.</title>
        <authorList>
            <person name="Zhang M."/>
        </authorList>
    </citation>
    <scope>NUCLEOTIDE SEQUENCE [LARGE SCALE GENOMIC DNA]</scope>
    <source>
        <strain evidence="3 4">DN00404</strain>
    </source>
</reference>
<dbReference type="InterPro" id="IPR052945">
    <property type="entry name" value="Mitotic_Regulator"/>
</dbReference>
<keyword evidence="4" id="KW-1185">Reference proteome</keyword>
<feature type="region of interest" description="Disordered" evidence="2">
    <location>
        <begin position="65"/>
        <end position="99"/>
    </location>
</feature>
<dbReference type="InterPro" id="IPR011990">
    <property type="entry name" value="TPR-like_helical_dom_sf"/>
</dbReference>
<evidence type="ECO:0000313" key="3">
    <source>
        <dbReference type="EMBL" id="MBD1433913.1"/>
    </source>
</evidence>
<dbReference type="PANTHER" id="PTHR43628">
    <property type="entry name" value="ACTIVATOR OF C KINASE PROTEIN 1-RELATED"/>
    <property type="match status" value="1"/>
</dbReference>
<sequence>MTKEQAYEKLELPIGTDLQVVRQKFNQMHNEFLMQIDGVSFNPAMKQKKEQQLEELKEAYTLLNQSEGMDDSASLPRTERTFEQGSDRATESASAAQPAPSLKEALALFGLTALQDTEEIQQTIQQRLDQLTQQYQTIDIPVAKEAYKKEIDKANEAKQVIDKWIAERQASEKQAEQAQQRQAPPTTPPLPAKKSKAWVYVLPVLLVVGAMAYFVSQQSGKTTPEPQPQTDITAAKDSTAWKTAIAVHMQNAYQHYLSEFPEGIFAQAAKDSIAQLQGTIANDTQIATAPPTQDNKTTQQLAAQQERIKQLEQEAARKKEAESKPTTTDINSLVKQAKTLFDNKNYTEAAKLHRPAADQGNAEAQNQLGYMYLHGKGVTKSDVEAVKLFQKAAEQGNSDAYTNLGYCYANGRGVGRDNAEAVKWYRKAVNLGDATAINNLGYMYKHGLGVPKDVAEALKLYLQAANQGDKFGQYNLGFSYEKGDIVEKDIDEAIKWYKKAAKQGDQDAINKLKNLGITEY</sequence>
<evidence type="ECO:0000256" key="2">
    <source>
        <dbReference type="SAM" id="MobiDB-lite"/>
    </source>
</evidence>
<dbReference type="Pfam" id="PF08238">
    <property type="entry name" value="Sel1"/>
    <property type="match status" value="5"/>
</dbReference>
<feature type="coiled-coil region" evidence="1">
    <location>
        <begin position="294"/>
        <end position="321"/>
    </location>
</feature>
<name>A0ABR7YRE0_9SPHI</name>